<evidence type="ECO:0000313" key="3">
    <source>
        <dbReference type="Proteomes" id="UP000199634"/>
    </source>
</evidence>
<reference evidence="2 3" key="1">
    <citation type="submission" date="2016-10" db="EMBL/GenBank/DDBJ databases">
        <authorList>
            <person name="de Groot N.N."/>
        </authorList>
    </citation>
    <scope>NUCLEOTIDE SEQUENCE [LARGE SCALE GENOMIC DNA]</scope>
    <source>
        <strain evidence="2 3">CGMCC 1.10825</strain>
    </source>
</reference>
<gene>
    <name evidence="2" type="ORF">SAMN02927937_02385</name>
</gene>
<feature type="chain" id="PRO_5011691365" description="YD repeat-containing protein" evidence="1">
    <location>
        <begin position="24"/>
        <end position="264"/>
    </location>
</feature>
<accession>A0A1H6M3L6</accession>
<dbReference type="Gene3D" id="2.180.10.10">
    <property type="entry name" value="RHS repeat-associated core"/>
    <property type="match status" value="1"/>
</dbReference>
<sequence length="264" mass="29654">MKITVHNTIQKICILFLAVFALASCTKDDDTNPDGNGSGYLLLVTEFKNNGVTVGRYEFDDKNRMTAFHSYDGEGAHAVSATYTYDERNRLLLVTNKLVDGTLVSTIEHVYEGNDDKPVSAVTTNYAGAVVVWNITYSYANNQLTETIIQSAPAPEIINVYTYNANGDLTSLKTNLGGIWAGTTEYGDYDDKNSPSMLGNPFDWKIPYRHNFRSFKTTQESGVTEDQFYKYTYNDSGYPVKAEVYDRATNELVETHEYTYKKAN</sequence>
<evidence type="ECO:0000256" key="1">
    <source>
        <dbReference type="SAM" id="SignalP"/>
    </source>
</evidence>
<dbReference type="EMBL" id="FNXE01000039">
    <property type="protein sequence ID" value="SEH95820.1"/>
    <property type="molecule type" value="Genomic_DNA"/>
</dbReference>
<organism evidence="2 3">
    <name type="scientific">Paenimyroides marinum</name>
    <dbReference type="NCBI Taxonomy" id="1159016"/>
    <lineage>
        <taxon>Bacteria</taxon>
        <taxon>Pseudomonadati</taxon>
        <taxon>Bacteroidota</taxon>
        <taxon>Flavobacteriia</taxon>
        <taxon>Flavobacteriales</taxon>
        <taxon>Flavobacteriaceae</taxon>
        <taxon>Paenimyroides</taxon>
    </lineage>
</organism>
<proteinExistence type="predicted"/>
<keyword evidence="1" id="KW-0732">Signal</keyword>
<dbReference type="AlphaFoldDB" id="A0A1H6M3L6"/>
<dbReference type="Proteomes" id="UP000199634">
    <property type="component" value="Unassembled WGS sequence"/>
</dbReference>
<evidence type="ECO:0000313" key="2">
    <source>
        <dbReference type="EMBL" id="SEH95820.1"/>
    </source>
</evidence>
<dbReference type="OrthoDB" id="1444189at2"/>
<name>A0A1H6M3L6_9FLAO</name>
<evidence type="ECO:0008006" key="4">
    <source>
        <dbReference type="Google" id="ProtNLM"/>
    </source>
</evidence>
<feature type="signal peptide" evidence="1">
    <location>
        <begin position="1"/>
        <end position="23"/>
    </location>
</feature>
<dbReference type="RefSeq" id="WP_143037791.1">
    <property type="nucleotide sequence ID" value="NZ_FNXE01000039.1"/>
</dbReference>
<keyword evidence="3" id="KW-1185">Reference proteome</keyword>
<dbReference type="STRING" id="1159016.SAMN02927937_02385"/>
<protein>
    <recommendedName>
        <fullName evidence="4">YD repeat-containing protein</fullName>
    </recommendedName>
</protein>
<dbReference type="PROSITE" id="PS51257">
    <property type="entry name" value="PROKAR_LIPOPROTEIN"/>
    <property type="match status" value="1"/>
</dbReference>